<reference evidence="5" key="1">
    <citation type="submission" date="2014-06" db="EMBL/GenBank/DDBJ databases">
        <authorList>
            <person name="Le Roux Frederique"/>
        </authorList>
    </citation>
    <scope>NUCLEOTIDE SEQUENCE [LARGE SCALE GENOMIC DNA]</scope>
    <source>
        <strain evidence="5">J5-5</strain>
    </source>
</reference>
<proteinExistence type="predicted"/>
<sequence>MERPLLAITKVLTMVVFSVSSEMAIQLNHKIHIISDEAGYHRSDLVRDAAFVLNIELHYLPLYSPNINPIERLWKVMNEKSRNNV</sequence>
<protein>
    <recommendedName>
        <fullName evidence="1">Tc1-like transposase DDE domain-containing protein</fullName>
    </recommendedName>
</protein>
<evidence type="ECO:0000313" key="3">
    <source>
        <dbReference type="EMBL" id="CDT73232.1"/>
    </source>
</evidence>
<organism evidence="2 5">
    <name type="scientific">Vibrio crassostreae</name>
    <dbReference type="NCBI Taxonomy" id="246167"/>
    <lineage>
        <taxon>Bacteria</taxon>
        <taxon>Pseudomonadati</taxon>
        <taxon>Pseudomonadota</taxon>
        <taxon>Gammaproteobacteria</taxon>
        <taxon>Vibrionales</taxon>
        <taxon>Vibrionaceae</taxon>
        <taxon>Vibrio</taxon>
    </lineage>
</organism>
<comment type="caution">
    <text evidence="2">The sequence shown here is derived from an EMBL/GenBank/DDBJ whole genome shotgun (WGS) entry which is preliminary data.</text>
</comment>
<dbReference type="Pfam" id="PF13358">
    <property type="entry name" value="DDE_3"/>
    <property type="match status" value="1"/>
</dbReference>
<gene>
    <name evidence="3" type="ORF">VCR4J5_910012</name>
    <name evidence="2" type="ORF">VCR5J5_1470003</name>
</gene>
<evidence type="ECO:0000259" key="1">
    <source>
        <dbReference type="Pfam" id="PF13358"/>
    </source>
</evidence>
<dbReference type="AlphaFoldDB" id="A0A822MUW6"/>
<evidence type="ECO:0000313" key="2">
    <source>
        <dbReference type="EMBL" id="CDT12321.1"/>
    </source>
</evidence>
<feature type="domain" description="Tc1-like transposase DDE" evidence="1">
    <location>
        <begin position="23"/>
        <end position="83"/>
    </location>
</feature>
<accession>A0A822MUW6</accession>
<evidence type="ECO:0000313" key="4">
    <source>
        <dbReference type="Proteomes" id="UP000049077"/>
    </source>
</evidence>
<dbReference type="InterPro" id="IPR036397">
    <property type="entry name" value="RNaseH_sf"/>
</dbReference>
<keyword evidence="4" id="KW-1185">Reference proteome</keyword>
<dbReference type="Gene3D" id="3.30.420.10">
    <property type="entry name" value="Ribonuclease H-like superfamily/Ribonuclease H"/>
    <property type="match status" value="1"/>
</dbReference>
<dbReference type="Proteomes" id="UP000049077">
    <property type="component" value="Unassembled WGS sequence"/>
</dbReference>
<dbReference type="EMBL" id="CCJV01000054">
    <property type="protein sequence ID" value="CDT12321.1"/>
    <property type="molecule type" value="Genomic_DNA"/>
</dbReference>
<dbReference type="EMBL" id="CCJX01000181">
    <property type="protein sequence ID" value="CDT73232.1"/>
    <property type="molecule type" value="Genomic_DNA"/>
</dbReference>
<dbReference type="GO" id="GO:0003676">
    <property type="term" value="F:nucleic acid binding"/>
    <property type="evidence" value="ECO:0007669"/>
    <property type="project" value="InterPro"/>
</dbReference>
<name>A0A822MUW6_9VIBR</name>
<dbReference type="InterPro" id="IPR038717">
    <property type="entry name" value="Tc1-like_DDE_dom"/>
</dbReference>
<evidence type="ECO:0000313" key="5">
    <source>
        <dbReference type="Proteomes" id="UP000049495"/>
    </source>
</evidence>
<reference evidence="2 4" key="2">
    <citation type="submission" date="2014-06" db="EMBL/GenBank/DDBJ databases">
        <authorList>
            <person name="Le Roux F."/>
        </authorList>
    </citation>
    <scope>NUCLEOTIDE SEQUENCE</scope>
    <source>
        <strain evidence="3 4">J5-4</strain>
        <strain evidence="2">J5-5</strain>
    </source>
</reference>
<dbReference type="Proteomes" id="UP000049495">
    <property type="component" value="Unassembled WGS sequence"/>
</dbReference>